<proteinExistence type="predicted"/>
<reference evidence="2" key="1">
    <citation type="journal article" date="2019" name="Int. J. Syst. Evol. Microbiol.">
        <title>The Global Catalogue of Microorganisms (GCM) 10K type strain sequencing project: providing services to taxonomists for standard genome sequencing and annotation.</title>
        <authorList>
            <consortium name="The Broad Institute Genomics Platform"/>
            <consortium name="The Broad Institute Genome Sequencing Center for Infectious Disease"/>
            <person name="Wu L."/>
            <person name="Ma J."/>
        </authorList>
    </citation>
    <scope>NUCLEOTIDE SEQUENCE [LARGE SCALE GENOMIC DNA]</scope>
    <source>
        <strain evidence="2">CGMCC 1.15419</strain>
    </source>
</reference>
<organism evidence="1 2">
    <name type="scientific">Paracoccus acridae</name>
    <dbReference type="NCBI Taxonomy" id="1795310"/>
    <lineage>
        <taxon>Bacteria</taxon>
        <taxon>Pseudomonadati</taxon>
        <taxon>Pseudomonadota</taxon>
        <taxon>Alphaproteobacteria</taxon>
        <taxon>Rhodobacterales</taxon>
        <taxon>Paracoccaceae</taxon>
        <taxon>Paracoccus</taxon>
    </lineage>
</organism>
<dbReference type="Proteomes" id="UP000640509">
    <property type="component" value="Unassembled WGS sequence"/>
</dbReference>
<dbReference type="EMBL" id="BMIV01000027">
    <property type="protein sequence ID" value="GGF80154.1"/>
    <property type="molecule type" value="Genomic_DNA"/>
</dbReference>
<accession>A0ABQ1VM28</accession>
<sequence>MTDKAHYTFKIEGFTPETMPFGRLIDYYAQLKQMLGLTEHLHLVNVFKSSHATCLAVDAEARKHVEERLLEIKDGSAPKNALRARDQINFMLQEDGTSAEFFGPDRTNVIPFPGTRADDDVIYSICDQAVFSGELYHIAVSKNDVKLRVATDAFGVVYCVAPRKMGITLREFLDEQIQITGRGTWKRTTDGAWTVNDVTIIDFQPIEKSFRETVDRLRALDIDWPEDVLGEIDRIEERGGQFH</sequence>
<gene>
    <name evidence="1" type="ORF">GCM10011402_35990</name>
</gene>
<evidence type="ECO:0000313" key="2">
    <source>
        <dbReference type="Proteomes" id="UP000640509"/>
    </source>
</evidence>
<protein>
    <submittedName>
        <fullName evidence="1">Uncharacterized protein</fullName>
    </submittedName>
</protein>
<comment type="caution">
    <text evidence="1">The sequence shown here is derived from an EMBL/GenBank/DDBJ whole genome shotgun (WGS) entry which is preliminary data.</text>
</comment>
<keyword evidence="2" id="KW-1185">Reference proteome</keyword>
<name>A0ABQ1VM28_9RHOB</name>
<evidence type="ECO:0000313" key="1">
    <source>
        <dbReference type="EMBL" id="GGF80154.1"/>
    </source>
</evidence>
<dbReference type="RefSeq" id="WP_188717014.1">
    <property type="nucleotide sequence ID" value="NZ_BMIV01000027.1"/>
</dbReference>